<organism evidence="9 10">
    <name type="scientific">Paenibacillus contaminans</name>
    <dbReference type="NCBI Taxonomy" id="450362"/>
    <lineage>
        <taxon>Bacteria</taxon>
        <taxon>Bacillati</taxon>
        <taxon>Bacillota</taxon>
        <taxon>Bacilli</taxon>
        <taxon>Bacillales</taxon>
        <taxon>Paenibacillaceae</taxon>
        <taxon>Paenibacillus</taxon>
    </lineage>
</organism>
<feature type="domain" description="ABC transmembrane type-1" evidence="8">
    <location>
        <begin position="72"/>
        <end position="283"/>
    </location>
</feature>
<accession>A0A329MN24</accession>
<evidence type="ECO:0000259" key="8">
    <source>
        <dbReference type="PROSITE" id="PS50928"/>
    </source>
</evidence>
<dbReference type="Pfam" id="PF00528">
    <property type="entry name" value="BPD_transp_1"/>
    <property type="match status" value="1"/>
</dbReference>
<evidence type="ECO:0000313" key="9">
    <source>
        <dbReference type="EMBL" id="RAV21275.1"/>
    </source>
</evidence>
<sequence length="293" mass="32996">MKLRRGKWFDRLNMAGMLVLCFLCLYPFYQLVVLSFNDGTDAIRGGIYFWPREWTLDNYATVFSNPLLGKAYLVTAARTVIGTLTSVIATGMLAYALSKNDLLFHKWYVYLLVFTMFFSGGLVPTFLLIKSIGLLNNFLVYIIPMLISVWNAMIMIGFFRSMPDALEESAKIDGYNEIGIFFRIVIPTSMPVFAAIALFNGVSHWNAWFDAYIYMNNPDLQPLQTILVKIIKETAAQQTLNDLLARDGIQATAVTPEAVKIATMMVAIGPILLIYPLLQKYFIKGIMLGSLKG</sequence>
<keyword evidence="3" id="KW-1003">Cell membrane</keyword>
<dbReference type="InterPro" id="IPR035906">
    <property type="entry name" value="MetI-like_sf"/>
</dbReference>
<dbReference type="EMBL" id="QMFB01000005">
    <property type="protein sequence ID" value="RAV21275.1"/>
    <property type="molecule type" value="Genomic_DNA"/>
</dbReference>
<name>A0A329MN24_9BACL</name>
<evidence type="ECO:0000256" key="5">
    <source>
        <dbReference type="ARBA" id="ARBA00022989"/>
    </source>
</evidence>
<dbReference type="Gene3D" id="1.10.3720.10">
    <property type="entry name" value="MetI-like"/>
    <property type="match status" value="1"/>
</dbReference>
<dbReference type="RefSeq" id="WP_113030979.1">
    <property type="nucleotide sequence ID" value="NZ_QMFB01000005.1"/>
</dbReference>
<evidence type="ECO:0000256" key="3">
    <source>
        <dbReference type="ARBA" id="ARBA00022475"/>
    </source>
</evidence>
<dbReference type="Proteomes" id="UP000250369">
    <property type="component" value="Unassembled WGS sequence"/>
</dbReference>
<comment type="subcellular location">
    <subcellularLocation>
        <location evidence="1 7">Cell membrane</location>
        <topology evidence="1 7">Multi-pass membrane protein</topology>
    </subcellularLocation>
</comment>
<dbReference type="SUPFAM" id="SSF161098">
    <property type="entry name" value="MetI-like"/>
    <property type="match status" value="1"/>
</dbReference>
<dbReference type="CDD" id="cd06261">
    <property type="entry name" value="TM_PBP2"/>
    <property type="match status" value="1"/>
</dbReference>
<feature type="transmembrane region" description="Helical" evidence="7">
    <location>
        <begin position="12"/>
        <end position="29"/>
    </location>
</feature>
<evidence type="ECO:0000256" key="6">
    <source>
        <dbReference type="ARBA" id="ARBA00023136"/>
    </source>
</evidence>
<keyword evidence="5 7" id="KW-1133">Transmembrane helix</keyword>
<keyword evidence="4 7" id="KW-0812">Transmembrane</keyword>
<keyword evidence="10" id="KW-1185">Reference proteome</keyword>
<comment type="caution">
    <text evidence="9">The sequence shown here is derived from an EMBL/GenBank/DDBJ whole genome shotgun (WGS) entry which is preliminary data.</text>
</comment>
<reference evidence="9 10" key="1">
    <citation type="journal article" date="2009" name="Int. J. Syst. Evol. Microbiol.">
        <title>Paenibacillus contaminans sp. nov., isolated from a contaminated laboratory plate.</title>
        <authorList>
            <person name="Chou J.H."/>
            <person name="Lee J.H."/>
            <person name="Lin M.C."/>
            <person name="Chang P.S."/>
            <person name="Arun A.B."/>
            <person name="Young C.C."/>
            <person name="Chen W.M."/>
        </authorList>
    </citation>
    <scope>NUCLEOTIDE SEQUENCE [LARGE SCALE GENOMIC DNA]</scope>
    <source>
        <strain evidence="9 10">CKOBP-6</strain>
    </source>
</reference>
<dbReference type="GO" id="GO:0055085">
    <property type="term" value="P:transmembrane transport"/>
    <property type="evidence" value="ECO:0007669"/>
    <property type="project" value="InterPro"/>
</dbReference>
<evidence type="ECO:0000256" key="4">
    <source>
        <dbReference type="ARBA" id="ARBA00022692"/>
    </source>
</evidence>
<evidence type="ECO:0000256" key="1">
    <source>
        <dbReference type="ARBA" id="ARBA00004651"/>
    </source>
</evidence>
<feature type="transmembrane region" description="Helical" evidence="7">
    <location>
        <begin position="261"/>
        <end position="278"/>
    </location>
</feature>
<keyword evidence="6 7" id="KW-0472">Membrane</keyword>
<feature type="transmembrane region" description="Helical" evidence="7">
    <location>
        <begin position="107"/>
        <end position="132"/>
    </location>
</feature>
<gene>
    <name evidence="9" type="ORF">DQG23_11495</name>
</gene>
<dbReference type="PANTHER" id="PTHR43744">
    <property type="entry name" value="ABC TRANSPORTER PERMEASE PROTEIN MG189-RELATED-RELATED"/>
    <property type="match status" value="1"/>
</dbReference>
<comment type="similarity">
    <text evidence="7">Belongs to the binding-protein-dependent transport system permease family.</text>
</comment>
<evidence type="ECO:0000313" key="10">
    <source>
        <dbReference type="Proteomes" id="UP000250369"/>
    </source>
</evidence>
<dbReference type="PROSITE" id="PS50928">
    <property type="entry name" value="ABC_TM1"/>
    <property type="match status" value="1"/>
</dbReference>
<feature type="transmembrane region" description="Helical" evidence="7">
    <location>
        <begin position="180"/>
        <end position="199"/>
    </location>
</feature>
<dbReference type="InterPro" id="IPR000515">
    <property type="entry name" value="MetI-like"/>
</dbReference>
<feature type="transmembrane region" description="Helical" evidence="7">
    <location>
        <begin position="71"/>
        <end position="95"/>
    </location>
</feature>
<protein>
    <submittedName>
        <fullName evidence="9">Carbohydrate ABC transporter permease</fullName>
    </submittedName>
</protein>
<keyword evidence="2 7" id="KW-0813">Transport</keyword>
<evidence type="ECO:0000256" key="7">
    <source>
        <dbReference type="RuleBase" id="RU363032"/>
    </source>
</evidence>
<dbReference type="AlphaFoldDB" id="A0A329MN24"/>
<dbReference type="GO" id="GO:0005886">
    <property type="term" value="C:plasma membrane"/>
    <property type="evidence" value="ECO:0007669"/>
    <property type="project" value="UniProtKB-SubCell"/>
</dbReference>
<proteinExistence type="inferred from homology"/>
<feature type="transmembrane region" description="Helical" evidence="7">
    <location>
        <begin position="138"/>
        <end position="159"/>
    </location>
</feature>
<dbReference type="OrthoDB" id="9810086at2"/>
<dbReference type="PANTHER" id="PTHR43744:SF9">
    <property type="entry name" value="POLYGALACTURONAN_RHAMNOGALACTURONAN TRANSPORT SYSTEM PERMEASE PROTEIN YTCP"/>
    <property type="match status" value="1"/>
</dbReference>
<evidence type="ECO:0000256" key="2">
    <source>
        <dbReference type="ARBA" id="ARBA00022448"/>
    </source>
</evidence>